<feature type="compositionally biased region" description="Low complexity" evidence="2">
    <location>
        <begin position="121"/>
        <end position="137"/>
    </location>
</feature>
<reference evidence="4 5" key="1">
    <citation type="submission" date="2019-04" db="EMBL/GenBank/DDBJ databases">
        <title>Draft genome of the big-headed turtle Platysternon megacephalum.</title>
        <authorList>
            <person name="Gong S."/>
        </authorList>
    </citation>
    <scope>NUCLEOTIDE SEQUENCE [LARGE SCALE GENOMIC DNA]</scope>
    <source>
        <strain evidence="4">DO16091913</strain>
        <tissue evidence="4">Muscle</tissue>
    </source>
</reference>
<feature type="domain" description="G protein-regulated inducer of neurite outgrowth C-terminal" evidence="3">
    <location>
        <begin position="471"/>
        <end position="577"/>
    </location>
</feature>
<evidence type="ECO:0000256" key="1">
    <source>
        <dbReference type="ARBA" id="ARBA00002358"/>
    </source>
</evidence>
<dbReference type="GO" id="GO:0031175">
    <property type="term" value="P:neuron projection development"/>
    <property type="evidence" value="ECO:0007669"/>
    <property type="project" value="TreeGrafter"/>
</dbReference>
<feature type="compositionally biased region" description="Low complexity" evidence="2">
    <location>
        <begin position="70"/>
        <end position="88"/>
    </location>
</feature>
<evidence type="ECO:0000259" key="3">
    <source>
        <dbReference type="Pfam" id="PF15235"/>
    </source>
</evidence>
<gene>
    <name evidence="4" type="ORF">DR999_PMT17277</name>
</gene>
<evidence type="ECO:0000256" key="2">
    <source>
        <dbReference type="SAM" id="MobiDB-lite"/>
    </source>
</evidence>
<comment type="caution">
    <text evidence="4">The sequence shown here is derived from an EMBL/GenBank/DDBJ whole genome shotgun (WGS) entry which is preliminary data.</text>
</comment>
<dbReference type="STRING" id="55544.A0A4D9E0E7"/>
<dbReference type="Pfam" id="PF15235">
    <property type="entry name" value="GRIN_C"/>
    <property type="match status" value="1"/>
</dbReference>
<evidence type="ECO:0000313" key="4">
    <source>
        <dbReference type="EMBL" id="TFK00540.1"/>
    </source>
</evidence>
<reference evidence="4 5" key="2">
    <citation type="submission" date="2019-04" db="EMBL/GenBank/DDBJ databases">
        <title>The genome sequence of big-headed turtle.</title>
        <authorList>
            <person name="Gong S."/>
        </authorList>
    </citation>
    <scope>NUCLEOTIDE SEQUENCE [LARGE SCALE GENOMIC DNA]</scope>
    <source>
        <strain evidence="4">DO16091913</strain>
        <tissue evidence="4">Muscle</tissue>
    </source>
</reference>
<dbReference type="Proteomes" id="UP000297703">
    <property type="component" value="Unassembled WGS sequence"/>
</dbReference>
<evidence type="ECO:0000313" key="5">
    <source>
        <dbReference type="Proteomes" id="UP000297703"/>
    </source>
</evidence>
<comment type="function">
    <text evidence="1">May be involved in neurite outgrowth.</text>
</comment>
<dbReference type="GO" id="GO:0005886">
    <property type="term" value="C:plasma membrane"/>
    <property type="evidence" value="ECO:0007669"/>
    <property type="project" value="TreeGrafter"/>
</dbReference>
<dbReference type="PANTHER" id="PTHR15718">
    <property type="entry name" value="G PROTEIN-REGULATED INDUCER OF NEURITE OUTGROWTH C-TERMINAL DOMAIN-CONTAINING PROTEIN"/>
    <property type="match status" value="1"/>
</dbReference>
<dbReference type="AlphaFoldDB" id="A0A4D9E0E7"/>
<protein>
    <submittedName>
        <fullName evidence="4">G protein-regulated inducer of neurite outgrowth 1</fullName>
    </submittedName>
</protein>
<dbReference type="EMBL" id="QXTE01000266">
    <property type="protein sequence ID" value="TFK00540.1"/>
    <property type="molecule type" value="Genomic_DNA"/>
</dbReference>
<keyword evidence="5" id="KW-1185">Reference proteome</keyword>
<name>A0A4D9E0E7_9SAUR</name>
<sequence>MGSAEEPESLQLLAQEGAAEDTTSGYLHHSRCGAGALAMRNCCSTEPGSQGSTESRAEAPAMAQQPSPEPAAGGRALALKGAGAGPLEKGAERTPVAVSCLGQNGERSSGPLARPDGSVIPQGLPAGAGAAVASPGPCLEGHSKDPPSAPAALKHVAFLEPANTDPEPDGAGAAAVSPELGPVPPMCPQDRSREQPGASKGVVSRWSVGAPSAALLSDDGVGTPCGDAGGKAPASLAEPKAQLGPPAAPGPGGNGDMALPSPPEGTTPGTEAASGPGARLDAGPTPSAHVKETSPPAPLSIQKAGPEAPSAAAPSKSGESRAAPAEAGGGPVPPQSTAEGSPAQEPGRATGTEVGPGEEAAREPRTVELLSKTYSFEVTPPPQDAGTQDTGTQVGSRVSLVSVAISPINPPDGSSAFTFHSRGQGPLGLKSLGPELKPSKKDAEMQVSIPVETRSVATGPMTPVATSPQASYPEVHVKGAQEEPPEPIREVSWDEKGMTWEVYGASMEVEVLGMAIQKHLEKQIEEHGRLVVMTPQSTRGSSIKGAPQKGEVKRPPSMFRALLQGVRRPRCCSRAGPVAE</sequence>
<dbReference type="OrthoDB" id="9937185at2759"/>
<organism evidence="4 5">
    <name type="scientific">Platysternon megacephalum</name>
    <name type="common">big-headed turtle</name>
    <dbReference type="NCBI Taxonomy" id="55544"/>
    <lineage>
        <taxon>Eukaryota</taxon>
        <taxon>Metazoa</taxon>
        <taxon>Chordata</taxon>
        <taxon>Craniata</taxon>
        <taxon>Vertebrata</taxon>
        <taxon>Euteleostomi</taxon>
        <taxon>Archelosauria</taxon>
        <taxon>Testudinata</taxon>
        <taxon>Testudines</taxon>
        <taxon>Cryptodira</taxon>
        <taxon>Durocryptodira</taxon>
        <taxon>Testudinoidea</taxon>
        <taxon>Platysternidae</taxon>
        <taxon>Platysternon</taxon>
    </lineage>
</organism>
<feature type="region of interest" description="Disordered" evidence="2">
    <location>
        <begin position="1"/>
        <end position="28"/>
    </location>
</feature>
<feature type="region of interest" description="Disordered" evidence="2">
    <location>
        <begin position="43"/>
        <end position="394"/>
    </location>
</feature>
<feature type="compositionally biased region" description="Polar residues" evidence="2">
    <location>
        <begin position="43"/>
        <end position="54"/>
    </location>
</feature>
<feature type="compositionally biased region" description="Polar residues" evidence="2">
    <location>
        <begin position="385"/>
        <end position="394"/>
    </location>
</feature>
<feature type="region of interest" description="Disordered" evidence="2">
    <location>
        <begin position="536"/>
        <end position="555"/>
    </location>
</feature>
<dbReference type="InterPro" id="IPR032745">
    <property type="entry name" value="GRIN_C"/>
</dbReference>
<feature type="compositionally biased region" description="Low complexity" evidence="2">
    <location>
        <begin position="303"/>
        <end position="326"/>
    </location>
</feature>
<feature type="compositionally biased region" description="Basic and acidic residues" evidence="2">
    <location>
        <begin position="475"/>
        <end position="486"/>
    </location>
</feature>
<accession>A0A4D9E0E7</accession>
<feature type="region of interest" description="Disordered" evidence="2">
    <location>
        <begin position="458"/>
        <end position="486"/>
    </location>
</feature>
<dbReference type="PANTHER" id="PTHR15718:SF7">
    <property type="entry name" value="G PROTEIN-REGULATED INDUCER OF NEURITE OUTGROWTH 1"/>
    <property type="match status" value="1"/>
</dbReference>
<proteinExistence type="predicted"/>
<dbReference type="InterPro" id="IPR026646">
    <property type="entry name" value="GPRIN2-like/GPRIN3"/>
</dbReference>